<dbReference type="Gene3D" id="3.90.1030.10">
    <property type="entry name" value="Ribosomal protein L17"/>
    <property type="match status" value="1"/>
</dbReference>
<dbReference type="HAMAP" id="MF_01368">
    <property type="entry name" value="Ribosomal_bL17"/>
    <property type="match status" value="1"/>
</dbReference>
<keyword evidence="7" id="KW-1185">Reference proteome</keyword>
<dbReference type="InterPro" id="IPR047859">
    <property type="entry name" value="Ribosomal_bL17_CS"/>
</dbReference>
<dbReference type="EMBL" id="JAPQES010000004">
    <property type="protein sequence ID" value="MCY6371529.1"/>
    <property type="molecule type" value="Genomic_DNA"/>
</dbReference>
<dbReference type="Pfam" id="PF01196">
    <property type="entry name" value="Ribosomal_L17"/>
    <property type="match status" value="1"/>
</dbReference>
<dbReference type="PANTHER" id="PTHR14413:SF16">
    <property type="entry name" value="LARGE RIBOSOMAL SUBUNIT PROTEIN BL17M"/>
    <property type="match status" value="1"/>
</dbReference>
<evidence type="ECO:0000256" key="5">
    <source>
        <dbReference type="RuleBase" id="RU000660"/>
    </source>
</evidence>
<dbReference type="PANTHER" id="PTHR14413">
    <property type="entry name" value="RIBOSOMAL PROTEIN L17"/>
    <property type="match status" value="1"/>
</dbReference>
<gene>
    <name evidence="4 6" type="primary">rplQ</name>
    <name evidence="6" type="ORF">OXH55_12845</name>
</gene>
<dbReference type="Proteomes" id="UP001079657">
    <property type="component" value="Unassembled WGS sequence"/>
</dbReference>
<dbReference type="InterPro" id="IPR036373">
    <property type="entry name" value="Ribosomal_bL17_sf"/>
</dbReference>
<proteinExistence type="inferred from homology"/>
<comment type="subunit">
    <text evidence="4">Part of the 50S ribosomal subunit. Contacts protein L32.</text>
</comment>
<dbReference type="SUPFAM" id="SSF64263">
    <property type="entry name" value="Prokaryotic ribosomal protein L17"/>
    <property type="match status" value="1"/>
</dbReference>
<reference evidence="6" key="1">
    <citation type="submission" date="2022-12" db="EMBL/GenBank/DDBJ databases">
        <authorList>
            <person name="Wang J."/>
        </authorList>
    </citation>
    <scope>NUCLEOTIDE SEQUENCE</scope>
    <source>
        <strain evidence="6">HY-42-06</strain>
    </source>
</reference>
<dbReference type="GO" id="GO:0005840">
    <property type="term" value="C:ribosome"/>
    <property type="evidence" value="ECO:0007669"/>
    <property type="project" value="UniProtKB-KW"/>
</dbReference>
<accession>A0ABT4CR64</accession>
<evidence type="ECO:0000313" key="6">
    <source>
        <dbReference type="EMBL" id="MCY6371529.1"/>
    </source>
</evidence>
<dbReference type="NCBIfam" id="TIGR00059">
    <property type="entry name" value="L17"/>
    <property type="match status" value="1"/>
</dbReference>
<evidence type="ECO:0000313" key="7">
    <source>
        <dbReference type="Proteomes" id="UP001079657"/>
    </source>
</evidence>
<comment type="caution">
    <text evidence="6">The sequence shown here is derived from an EMBL/GenBank/DDBJ whole genome shotgun (WGS) entry which is preliminary data.</text>
</comment>
<name>A0ABT4CR64_9CLOT</name>
<dbReference type="PROSITE" id="PS01167">
    <property type="entry name" value="RIBOSOMAL_L17"/>
    <property type="match status" value="1"/>
</dbReference>
<sequence length="113" mass="12866">MAQQRKLGLPTDQRRAMLRNLVTSFLKHGRIETTITRAKETKNIAEKMITLAKRGDLHARRQVLAFVTEKEVVEKLFADVAPKYADRNGGYTRIYKMGPRRGDGAEVVILELV</sequence>
<evidence type="ECO:0000256" key="3">
    <source>
        <dbReference type="ARBA" id="ARBA00023274"/>
    </source>
</evidence>
<comment type="similarity">
    <text evidence="1 4 5">Belongs to the bacterial ribosomal protein bL17 family.</text>
</comment>
<dbReference type="InterPro" id="IPR000456">
    <property type="entry name" value="Ribosomal_bL17"/>
</dbReference>
<evidence type="ECO:0000256" key="2">
    <source>
        <dbReference type="ARBA" id="ARBA00022980"/>
    </source>
</evidence>
<evidence type="ECO:0000256" key="4">
    <source>
        <dbReference type="HAMAP-Rule" id="MF_01368"/>
    </source>
</evidence>
<organism evidence="6 7">
    <name type="scientific">Clostridium ganghwense</name>
    <dbReference type="NCBI Taxonomy" id="312089"/>
    <lineage>
        <taxon>Bacteria</taxon>
        <taxon>Bacillati</taxon>
        <taxon>Bacillota</taxon>
        <taxon>Clostridia</taxon>
        <taxon>Eubacteriales</taxon>
        <taxon>Clostridiaceae</taxon>
        <taxon>Clostridium</taxon>
    </lineage>
</organism>
<dbReference type="RefSeq" id="WP_268050388.1">
    <property type="nucleotide sequence ID" value="NZ_JAPQES010000004.1"/>
</dbReference>
<keyword evidence="3 4" id="KW-0687">Ribonucleoprotein</keyword>
<protein>
    <recommendedName>
        <fullName evidence="4">Large ribosomal subunit protein bL17</fullName>
    </recommendedName>
</protein>
<evidence type="ECO:0000256" key="1">
    <source>
        <dbReference type="ARBA" id="ARBA00008777"/>
    </source>
</evidence>
<keyword evidence="2 4" id="KW-0689">Ribosomal protein</keyword>